<evidence type="ECO:0000259" key="2">
    <source>
        <dbReference type="SMART" id="SM00912"/>
    </source>
</evidence>
<sequence>MQASLSLTSTALTTLLLTGFVGITPIFAQSIVSDQTTGTIVTPNGNQLDISGGTLSGDGANLFHSFQKLGLNSGETANFLANPTIQNILGRVTGGDASIINGLIQVTGGNANLYLMNPAGMIFGADARLNVPASFTATTATGIGFNNNWFNAIGNNDYAALVGSPNTFAFNNPSQPGVIVNAGQLAVAKGQNLTLLGGTVVNTGQLEAPQGTITMAAVPGQKLVRISQPGNLLSLEVDPSEAGGGTIPVLSLPELLTGEGGTQATGLTVNGNGQVELTASGIEIPSEAGTAIASGTLDVSTPPNQGGVGGNINVLGDQVQLLSANLDASGTDGGGNVRIGGDYQGKGTIPNASDTFVSADTNIKADALSQGKGGRVIAWADKSNRFLGKISARGGLNSGDGGFAEVSGKQSLEFKGLADLLAPAGAAGTLLLDPTDIIIGDTDNPPSNISTATLVNQLMFGNVTVSTASDGGGAGNITVNNPINWENGFSLTLLADNNITINSGANIIYAGAANRELNLLANNNIIVNSGSTLAATGTGRLDVNLSAGQGGNGAGAITINNNALIDSNGGDISLSAGAIAILGAPINSNGGDIFLGAGAITISNNAPINSNGGDIILGGSSNPSTTPATSLNLNGARLSSGTGEIRLTSNDIELTGANFESASGGNIKLNTPNGTGKILLDDVILSADNGSLQLVGTDVQLRNGAELRSSGTGDITILSSGIIDTTGGTLAGSNIFLTANQAITTGAVTLSPNSGSGINPLFKINTPDIVNLNGAISTTLPRGGDIVIGDITAPSQINVNSALSTLGGNVNFTSTGAITLLGDLKTAGGAITLTGTSLNTALLDSSNTNGNGGAIALTANNTQLTLSNLNSSSTSGRGGDISLTNSGAITSGDLNAAGATGGGNITVKSGTDNTTGNINSNSSNGNGGAIALSANNGKLTTSNLNSSSTLGRGGDISLLSNQGSILSGDLNASGATGGGKITVESGTDNTTGNINSSSSNGNGGAIALSANNGKLTTSNLNSSSTLGRGGDISLTNPGAIISKDLNASGVAGGGSLTVQSGESITTGQIDTSSSNGDGGNVLLDPPGDIQVTSINAQGGANGRGGNIDITTEQFFRATGIFSLGNCLNTSICSAGGAGGGSITIRHGGQGITPFDVGDASKNGTGGAIVSAGGPSILPFQSLPYTYTNGVNISVISVPSPPPTPPAQPSPTPPTQPSPQATSQPTLPYASPPLLTSAPPPPLSVELNDSVATVDQLFTNEFKKYLSLSQRKSITLADAQNSLRRIESATRVKPAIIYAVFVPSTLAASATGSDQSSPNLGLHLHELDRPRQDSDHLELILVTPEGKAIRKRVVGTTRASVLKVAEQLRSELTDITSRSSEYLPPAQNMYQWLVAPLEADLKAQNIQNLVFVMDSGLRSIPMSALHDGQGFLVEKYSVALMPSLSLTDTRYQDIKDSQVLAMGASKFSNQAPLPAVPVELSQITSLWKGQSFLNKEFTLTNLKAQRRQKPFGIVHLATHAFFQPGEPSNSYIQLSDTKLRLNQLQQLGWNDPAVELLVLSACKTAQGNEEVELGFAGLAVQAGVKSALASLSFISDEGTMALMTEFYEQLQEAPIKAEALRRAQVAMLKGEIKLEDGQLITPSQTLPLPPELAKLGNQTLSHPKFWAAFTLIGNPW</sequence>
<dbReference type="Gene3D" id="2.160.20.10">
    <property type="entry name" value="Single-stranded right-handed beta-helix, Pectin lyase-like"/>
    <property type="match status" value="2"/>
</dbReference>
<dbReference type="KEGG" id="mic:Mic7113_3455"/>
<dbReference type="Pfam" id="PF05860">
    <property type="entry name" value="TPS"/>
    <property type="match status" value="1"/>
</dbReference>
<dbReference type="Pfam" id="PF12770">
    <property type="entry name" value="CHAT"/>
    <property type="match status" value="1"/>
</dbReference>
<proteinExistence type="predicted"/>
<gene>
    <name evidence="3" type="ORF">Mic7113_3455</name>
</gene>
<protein>
    <submittedName>
        <fullName evidence="3">Filamentous hemagglutinin family N-terminal domain protein</fullName>
    </submittedName>
</protein>
<dbReference type="eggNOG" id="COG4995">
    <property type="taxonomic scope" value="Bacteria"/>
</dbReference>
<feature type="region of interest" description="Disordered" evidence="1">
    <location>
        <begin position="1197"/>
        <end position="1241"/>
    </location>
</feature>
<evidence type="ECO:0000313" key="4">
    <source>
        <dbReference type="Proteomes" id="UP000010471"/>
    </source>
</evidence>
<accession>K9WHD7</accession>
<dbReference type="InterPro" id="IPR024983">
    <property type="entry name" value="CHAT_dom"/>
</dbReference>
<dbReference type="Proteomes" id="UP000010471">
    <property type="component" value="Chromosome"/>
</dbReference>
<evidence type="ECO:0000313" key="3">
    <source>
        <dbReference type="EMBL" id="AFZ19184.1"/>
    </source>
</evidence>
<reference evidence="3 4" key="1">
    <citation type="submission" date="2012-06" db="EMBL/GenBank/DDBJ databases">
        <title>Finished chromosome of genome of Microcoleus sp. PCC 7113.</title>
        <authorList>
            <consortium name="US DOE Joint Genome Institute"/>
            <person name="Gugger M."/>
            <person name="Coursin T."/>
            <person name="Rippka R."/>
            <person name="Tandeau De Marsac N."/>
            <person name="Huntemann M."/>
            <person name="Wei C.-L."/>
            <person name="Han J."/>
            <person name="Detter J.C."/>
            <person name="Han C."/>
            <person name="Tapia R."/>
            <person name="Chen A."/>
            <person name="Kyrpides N."/>
            <person name="Mavromatis K."/>
            <person name="Markowitz V."/>
            <person name="Szeto E."/>
            <person name="Ivanova N."/>
            <person name="Pagani I."/>
            <person name="Pati A."/>
            <person name="Goodwin L."/>
            <person name="Nordberg H.P."/>
            <person name="Cantor M.N."/>
            <person name="Hua S.X."/>
            <person name="Woyke T."/>
            <person name="Kerfeld C.A."/>
        </authorList>
    </citation>
    <scope>NUCLEOTIDE SEQUENCE [LARGE SCALE GENOMIC DNA]</scope>
    <source>
        <strain evidence="3 4">PCC 7113</strain>
    </source>
</reference>
<dbReference type="RefSeq" id="WP_015183326.1">
    <property type="nucleotide sequence ID" value="NC_019738.1"/>
</dbReference>
<dbReference type="InterPro" id="IPR008638">
    <property type="entry name" value="FhaB/CdiA-like_TPS"/>
</dbReference>
<organism evidence="3 4">
    <name type="scientific">Allocoleopsis franciscana PCC 7113</name>
    <dbReference type="NCBI Taxonomy" id="1173027"/>
    <lineage>
        <taxon>Bacteria</taxon>
        <taxon>Bacillati</taxon>
        <taxon>Cyanobacteriota</taxon>
        <taxon>Cyanophyceae</taxon>
        <taxon>Coleofasciculales</taxon>
        <taxon>Coleofasciculaceae</taxon>
        <taxon>Allocoleopsis</taxon>
        <taxon>Allocoleopsis franciscana</taxon>
    </lineage>
</organism>
<dbReference type="PATRIC" id="fig|1173027.3.peg.3804"/>
<dbReference type="InterPro" id="IPR011050">
    <property type="entry name" value="Pectin_lyase_fold/virulence"/>
</dbReference>
<feature type="domain" description="Filamentous haemagglutinin FhaB/tRNA nuclease CdiA-like TPS" evidence="2">
    <location>
        <begin position="32"/>
        <end position="146"/>
    </location>
</feature>
<dbReference type="HOGENOM" id="CLU_001178_0_0_3"/>
<dbReference type="InterPro" id="IPR012334">
    <property type="entry name" value="Pectin_lyas_fold"/>
</dbReference>
<dbReference type="eggNOG" id="COG3210">
    <property type="taxonomic scope" value="Bacteria"/>
</dbReference>
<feature type="compositionally biased region" description="Pro residues" evidence="1">
    <location>
        <begin position="1198"/>
        <end position="1216"/>
    </location>
</feature>
<dbReference type="EMBL" id="CP003630">
    <property type="protein sequence ID" value="AFZ19184.1"/>
    <property type="molecule type" value="Genomic_DNA"/>
</dbReference>
<feature type="compositionally biased region" description="Low complexity" evidence="1">
    <location>
        <begin position="1217"/>
        <end position="1236"/>
    </location>
</feature>
<dbReference type="SMART" id="SM00912">
    <property type="entry name" value="Haemagg_act"/>
    <property type="match status" value="1"/>
</dbReference>
<keyword evidence="4" id="KW-1185">Reference proteome</keyword>
<dbReference type="NCBIfam" id="TIGR01901">
    <property type="entry name" value="adhes_NPXG"/>
    <property type="match status" value="1"/>
</dbReference>
<dbReference type="SUPFAM" id="SSF51126">
    <property type="entry name" value="Pectin lyase-like"/>
    <property type="match status" value="1"/>
</dbReference>
<name>K9WHD7_9CYAN</name>
<dbReference type="OrthoDB" id="433405at2"/>
<dbReference type="STRING" id="1173027.Mic7113_3455"/>
<evidence type="ECO:0000256" key="1">
    <source>
        <dbReference type="SAM" id="MobiDB-lite"/>
    </source>
</evidence>